<organism evidence="2 3">
    <name type="scientific">Ancylostoma duodenale</name>
    <dbReference type="NCBI Taxonomy" id="51022"/>
    <lineage>
        <taxon>Eukaryota</taxon>
        <taxon>Metazoa</taxon>
        <taxon>Ecdysozoa</taxon>
        <taxon>Nematoda</taxon>
        <taxon>Chromadorea</taxon>
        <taxon>Rhabditida</taxon>
        <taxon>Rhabditina</taxon>
        <taxon>Rhabditomorpha</taxon>
        <taxon>Strongyloidea</taxon>
        <taxon>Ancylostomatidae</taxon>
        <taxon>Ancylostomatinae</taxon>
        <taxon>Ancylostoma</taxon>
    </lineage>
</organism>
<dbReference type="GO" id="GO:0034632">
    <property type="term" value="F:retinol transmembrane transporter activity"/>
    <property type="evidence" value="ECO:0007669"/>
    <property type="project" value="InterPro"/>
</dbReference>
<reference evidence="2 3" key="1">
    <citation type="submission" date="2013-12" db="EMBL/GenBank/DDBJ databases">
        <title>Draft genome of the parsitic nematode Ancylostoma duodenale.</title>
        <authorList>
            <person name="Mitreva M."/>
        </authorList>
    </citation>
    <scope>NUCLEOTIDE SEQUENCE [LARGE SCALE GENOMIC DNA]</scope>
    <source>
        <strain evidence="2 3">Zhejiang</strain>
    </source>
</reference>
<evidence type="ECO:0000256" key="1">
    <source>
        <dbReference type="SAM" id="SignalP"/>
    </source>
</evidence>
<feature type="chain" id="PRO_5002159336" evidence="1">
    <location>
        <begin position="20"/>
        <end position="155"/>
    </location>
</feature>
<keyword evidence="3" id="KW-1185">Reference proteome</keyword>
<proteinExistence type="predicted"/>
<feature type="signal peptide" evidence="1">
    <location>
        <begin position="1"/>
        <end position="19"/>
    </location>
</feature>
<dbReference type="Gene3D" id="2.40.128.20">
    <property type="match status" value="1"/>
</dbReference>
<evidence type="ECO:0000313" key="2">
    <source>
        <dbReference type="EMBL" id="KIH54132.1"/>
    </source>
</evidence>
<dbReference type="PANTHER" id="PTHR11873:SF0">
    <property type="entry name" value="LIPOCALIN-RELATED PROTEIN"/>
    <property type="match status" value="1"/>
</dbReference>
<dbReference type="OrthoDB" id="5842295at2759"/>
<feature type="non-terminal residue" evidence="2">
    <location>
        <position position="1"/>
    </location>
</feature>
<sequence>FFFLVLAIFLMAFFDDKYRIRELCTVQRREFSYRVDVMTSFTIALPGEPLECFTRVFTVKEVQNGTDFFYELHFEASTKNSTTMIFRFLFFNRHVGVLYSCLSISDDGRCDERAIYVISRHETIDHAELIVLEKVAKAVCVDPQVLYHTATFGEL</sequence>
<dbReference type="EMBL" id="KN739665">
    <property type="protein sequence ID" value="KIH54132.1"/>
    <property type="molecule type" value="Genomic_DNA"/>
</dbReference>
<dbReference type="AlphaFoldDB" id="A0A0C2CW88"/>
<name>A0A0C2CW88_9BILA</name>
<gene>
    <name evidence="2" type="ORF">ANCDUO_15723</name>
</gene>
<accession>A0A0C2CW88</accession>
<evidence type="ECO:0000313" key="3">
    <source>
        <dbReference type="Proteomes" id="UP000054047"/>
    </source>
</evidence>
<keyword evidence="1" id="KW-0732">Signal</keyword>
<dbReference type="Proteomes" id="UP000054047">
    <property type="component" value="Unassembled WGS sequence"/>
</dbReference>
<protein>
    <submittedName>
        <fullName evidence="2">Uncharacterized protein</fullName>
    </submittedName>
</protein>
<dbReference type="GO" id="GO:0005501">
    <property type="term" value="F:retinoid binding"/>
    <property type="evidence" value="ECO:0007669"/>
    <property type="project" value="InterPro"/>
</dbReference>
<dbReference type="PANTHER" id="PTHR11873">
    <property type="entry name" value="RETINOL-BINDING PROTEIN 4"/>
    <property type="match status" value="1"/>
</dbReference>
<dbReference type="InterPro" id="IPR012674">
    <property type="entry name" value="Calycin"/>
</dbReference>
<dbReference type="InterPro" id="IPR002449">
    <property type="entry name" value="Retinol-bd/Purpurin"/>
</dbReference>